<reference evidence="1" key="1">
    <citation type="submission" date="2021-09" db="EMBL/GenBank/DDBJ databases">
        <authorList>
            <person name="Martin H S."/>
        </authorList>
    </citation>
    <scope>NUCLEOTIDE SEQUENCE</scope>
</reference>
<evidence type="ECO:0000313" key="1">
    <source>
        <dbReference type="EMBL" id="CAG9579834.1"/>
    </source>
</evidence>
<dbReference type="EMBL" id="CAKASE010000079">
    <property type="protein sequence ID" value="CAG9579834.1"/>
    <property type="molecule type" value="Genomic_DNA"/>
</dbReference>
<protein>
    <submittedName>
        <fullName evidence="1">(African queen) hypothetical protein</fullName>
    </submittedName>
</protein>
<dbReference type="Proteomes" id="UP000789524">
    <property type="component" value="Unassembled WGS sequence"/>
</dbReference>
<comment type="caution">
    <text evidence="1">The sequence shown here is derived from an EMBL/GenBank/DDBJ whole genome shotgun (WGS) entry which is preliminary data.</text>
</comment>
<name>A0A8J2WBB0_9NEOP</name>
<keyword evidence="2" id="KW-1185">Reference proteome</keyword>
<dbReference type="AlphaFoldDB" id="A0A8J2WBB0"/>
<proteinExistence type="predicted"/>
<organism evidence="1 2">
    <name type="scientific">Danaus chrysippus</name>
    <name type="common">African queen</name>
    <dbReference type="NCBI Taxonomy" id="151541"/>
    <lineage>
        <taxon>Eukaryota</taxon>
        <taxon>Metazoa</taxon>
        <taxon>Ecdysozoa</taxon>
        <taxon>Arthropoda</taxon>
        <taxon>Hexapoda</taxon>
        <taxon>Insecta</taxon>
        <taxon>Pterygota</taxon>
        <taxon>Neoptera</taxon>
        <taxon>Endopterygota</taxon>
        <taxon>Lepidoptera</taxon>
        <taxon>Glossata</taxon>
        <taxon>Ditrysia</taxon>
        <taxon>Papilionoidea</taxon>
        <taxon>Nymphalidae</taxon>
        <taxon>Danainae</taxon>
        <taxon>Danaini</taxon>
        <taxon>Danaina</taxon>
        <taxon>Danaus</taxon>
        <taxon>Anosia</taxon>
    </lineage>
</organism>
<gene>
    <name evidence="1" type="ORF">DCHRY22_LOCUS13383</name>
</gene>
<accession>A0A8J2WBB0</accession>
<sequence length="89" mass="9761">MSELFVVLSTCEPCAVERSLAACVARPCERPTRFDSRSLLTTVQVPTERPLLSLRSPLVACRSSLPAQPLVYSAPPRAHTNIIVPSPFR</sequence>
<evidence type="ECO:0000313" key="2">
    <source>
        <dbReference type="Proteomes" id="UP000789524"/>
    </source>
</evidence>